<evidence type="ECO:0000256" key="8">
    <source>
        <dbReference type="RuleBase" id="RU000688"/>
    </source>
</evidence>
<dbReference type="PANTHER" id="PTHR24243:SF208">
    <property type="entry name" value="PYROKININ-1 RECEPTOR"/>
    <property type="match status" value="1"/>
</dbReference>
<organism evidence="11 12">
    <name type="scientific">Patiria miniata</name>
    <name type="common">Bat star</name>
    <name type="synonym">Asterina miniata</name>
    <dbReference type="NCBI Taxonomy" id="46514"/>
    <lineage>
        <taxon>Eukaryota</taxon>
        <taxon>Metazoa</taxon>
        <taxon>Echinodermata</taxon>
        <taxon>Eleutherozoa</taxon>
        <taxon>Asterozoa</taxon>
        <taxon>Asteroidea</taxon>
        <taxon>Valvatacea</taxon>
        <taxon>Valvatida</taxon>
        <taxon>Asterinidae</taxon>
        <taxon>Patiria</taxon>
    </lineage>
</organism>
<dbReference type="PROSITE" id="PS50262">
    <property type="entry name" value="G_PROTEIN_RECEP_F1_2"/>
    <property type="match status" value="1"/>
</dbReference>
<keyword evidence="12" id="KW-1185">Reference proteome</keyword>
<evidence type="ECO:0000256" key="3">
    <source>
        <dbReference type="ARBA" id="ARBA00022989"/>
    </source>
</evidence>
<proteinExistence type="inferred from homology"/>
<evidence type="ECO:0000256" key="7">
    <source>
        <dbReference type="ARBA" id="ARBA00023224"/>
    </source>
</evidence>
<feature type="transmembrane region" description="Helical" evidence="9">
    <location>
        <begin position="222"/>
        <end position="239"/>
    </location>
</feature>
<dbReference type="EnsemblMetazoa" id="XM_038210463.1">
    <property type="protein sequence ID" value="XP_038066391.1"/>
    <property type="gene ID" value="LOC119736444"/>
</dbReference>
<evidence type="ECO:0000256" key="9">
    <source>
        <dbReference type="SAM" id="Phobius"/>
    </source>
</evidence>
<feature type="transmembrane region" description="Helical" evidence="9">
    <location>
        <begin position="69"/>
        <end position="92"/>
    </location>
</feature>
<dbReference type="SUPFAM" id="SSF81321">
    <property type="entry name" value="Family A G protein-coupled receptor-like"/>
    <property type="match status" value="1"/>
</dbReference>
<dbReference type="RefSeq" id="XP_038066391.1">
    <property type="nucleotide sequence ID" value="XM_038210463.1"/>
</dbReference>
<feature type="transmembrane region" description="Helical" evidence="9">
    <location>
        <begin position="112"/>
        <end position="134"/>
    </location>
</feature>
<evidence type="ECO:0000256" key="2">
    <source>
        <dbReference type="ARBA" id="ARBA00022692"/>
    </source>
</evidence>
<feature type="domain" description="G-protein coupled receptors family 1 profile" evidence="10">
    <location>
        <begin position="50"/>
        <end position="329"/>
    </location>
</feature>
<keyword evidence="7 8" id="KW-0807">Transducer</keyword>
<keyword evidence="5 9" id="KW-0472">Membrane</keyword>
<feature type="transmembrane region" description="Helical" evidence="9">
    <location>
        <begin position="34"/>
        <end position="57"/>
    </location>
</feature>
<comment type="similarity">
    <text evidence="8">Belongs to the G-protein coupled receptor 1 family.</text>
</comment>
<evidence type="ECO:0000313" key="12">
    <source>
        <dbReference type="Proteomes" id="UP000887568"/>
    </source>
</evidence>
<dbReference type="InterPro" id="IPR017452">
    <property type="entry name" value="GPCR_Rhodpsn_7TM"/>
</dbReference>
<protein>
    <recommendedName>
        <fullName evidence="10">G-protein coupled receptors family 1 profile domain-containing protein</fullName>
    </recommendedName>
</protein>
<evidence type="ECO:0000256" key="1">
    <source>
        <dbReference type="ARBA" id="ARBA00004141"/>
    </source>
</evidence>
<dbReference type="PRINTS" id="PR00237">
    <property type="entry name" value="GPCRRHODOPSN"/>
</dbReference>
<keyword evidence="3 9" id="KW-1133">Transmembrane helix</keyword>
<evidence type="ECO:0000256" key="5">
    <source>
        <dbReference type="ARBA" id="ARBA00023136"/>
    </source>
</evidence>
<keyword evidence="6 8" id="KW-0675">Receptor</keyword>
<keyword evidence="4 8" id="KW-0297">G-protein coupled receptor</keyword>
<dbReference type="PROSITE" id="PS00237">
    <property type="entry name" value="G_PROTEIN_RECEP_F1_1"/>
    <property type="match status" value="1"/>
</dbReference>
<dbReference type="OrthoDB" id="9975554at2759"/>
<evidence type="ECO:0000313" key="11">
    <source>
        <dbReference type="EnsemblMetazoa" id="XP_038066391.1"/>
    </source>
</evidence>
<feature type="transmembrane region" description="Helical" evidence="9">
    <location>
        <begin position="155"/>
        <end position="177"/>
    </location>
</feature>
<accession>A0A914ASR3</accession>
<dbReference type="GeneID" id="119736444"/>
<feature type="transmembrane region" description="Helical" evidence="9">
    <location>
        <begin position="312"/>
        <end position="332"/>
    </location>
</feature>
<dbReference type="PANTHER" id="PTHR24243">
    <property type="entry name" value="G-PROTEIN COUPLED RECEPTOR"/>
    <property type="match status" value="1"/>
</dbReference>
<dbReference type="InterPro" id="IPR000276">
    <property type="entry name" value="GPCR_Rhodpsn"/>
</dbReference>
<dbReference type="GO" id="GO:0005886">
    <property type="term" value="C:plasma membrane"/>
    <property type="evidence" value="ECO:0007669"/>
    <property type="project" value="TreeGrafter"/>
</dbReference>
<reference evidence="11" key="1">
    <citation type="submission" date="2022-11" db="UniProtKB">
        <authorList>
            <consortium name="EnsemblMetazoa"/>
        </authorList>
    </citation>
    <scope>IDENTIFICATION</scope>
</reference>
<dbReference type="GO" id="GO:0004930">
    <property type="term" value="F:G protein-coupled receptor activity"/>
    <property type="evidence" value="ECO:0007669"/>
    <property type="project" value="UniProtKB-KW"/>
</dbReference>
<evidence type="ECO:0000259" key="10">
    <source>
        <dbReference type="PROSITE" id="PS50262"/>
    </source>
</evidence>
<dbReference type="Proteomes" id="UP000887568">
    <property type="component" value="Unplaced"/>
</dbReference>
<comment type="subcellular location">
    <subcellularLocation>
        <location evidence="1">Membrane</location>
        <topology evidence="1">Multi-pass membrane protein</topology>
    </subcellularLocation>
</comment>
<name>A0A914ASR3_PATMI</name>
<evidence type="ECO:0000256" key="6">
    <source>
        <dbReference type="ARBA" id="ARBA00023170"/>
    </source>
</evidence>
<evidence type="ECO:0000256" key="4">
    <source>
        <dbReference type="ARBA" id="ARBA00023040"/>
    </source>
</evidence>
<dbReference type="AlphaFoldDB" id="A0A914ASR3"/>
<sequence>MGAGITSGECSEQDTFNISREKVSDWIYTPTDTVIITIIIPITWCLGVINNSTFLFVMLRVPKLRTDTFLYLAHMALADLLFLNLASILYIWRYTASVVVFHDPFVNSAQCITFFVVAQTGYFASLALVTMVTFERYLALCHPIKHRTIRGRRRTHRMISICWLVGLLVAIPSTVMLSDLKLLCLNWPDDEAYVYQDYPSTSTYCDIIVPWAGYFMPPMRNFPWLFSLAANIYMYMRILKTLSKRSGRGGIVNNDPNALKIRNQVAKMLIVNGTVSFLCQTPYCIMNLAEWICFYAQIPNPLWNILGKNSIVIYRVLLYINTIINPLIYMIYG</sequence>
<dbReference type="CDD" id="cd00637">
    <property type="entry name" value="7tm_classA_rhodopsin-like"/>
    <property type="match status" value="1"/>
</dbReference>
<dbReference type="Pfam" id="PF00001">
    <property type="entry name" value="7tm_1"/>
    <property type="match status" value="1"/>
</dbReference>
<dbReference type="Gene3D" id="1.20.1070.10">
    <property type="entry name" value="Rhodopsin 7-helix transmembrane proteins"/>
    <property type="match status" value="1"/>
</dbReference>
<keyword evidence="2 8" id="KW-0812">Transmembrane</keyword>